<dbReference type="Pfam" id="PF14567">
    <property type="entry name" value="SUKH_5"/>
    <property type="match status" value="1"/>
</dbReference>
<dbReference type="RefSeq" id="WP_119988717.1">
    <property type="nucleotide sequence ID" value="NZ_JACRTP010000003.1"/>
</dbReference>
<proteinExistence type="predicted"/>
<protein>
    <submittedName>
        <fullName evidence="1">SMI1/KNR4 family protein</fullName>
    </submittedName>
</protein>
<comment type="caution">
    <text evidence="1">The sequence shown here is derived from an EMBL/GenBank/DDBJ whole genome shotgun (WGS) entry which is preliminary data.</text>
</comment>
<dbReference type="Proteomes" id="UP000661649">
    <property type="component" value="Unassembled WGS sequence"/>
</dbReference>
<dbReference type="EMBL" id="JACRTP010000003">
    <property type="protein sequence ID" value="MBC8628793.1"/>
    <property type="molecule type" value="Genomic_DNA"/>
</dbReference>
<organism evidence="1 2">
    <name type="scientific">Blautia stercoris</name>
    <dbReference type="NCBI Taxonomy" id="871664"/>
    <lineage>
        <taxon>Bacteria</taxon>
        <taxon>Bacillati</taxon>
        <taxon>Bacillota</taxon>
        <taxon>Clostridia</taxon>
        <taxon>Lachnospirales</taxon>
        <taxon>Lachnospiraceae</taxon>
        <taxon>Blautia</taxon>
    </lineage>
</organism>
<dbReference type="Gene3D" id="3.40.1580.10">
    <property type="entry name" value="SMI1/KNR4-like"/>
    <property type="match status" value="1"/>
</dbReference>
<name>A0ABR7PBJ5_9FIRM</name>
<keyword evidence="2" id="KW-1185">Reference proteome</keyword>
<evidence type="ECO:0000313" key="1">
    <source>
        <dbReference type="EMBL" id="MBC8628793.1"/>
    </source>
</evidence>
<reference evidence="1 2" key="1">
    <citation type="submission" date="2020-08" db="EMBL/GenBank/DDBJ databases">
        <title>Genome public.</title>
        <authorList>
            <person name="Liu C."/>
            <person name="Sun Q."/>
        </authorList>
    </citation>
    <scope>NUCLEOTIDE SEQUENCE [LARGE SCALE GENOMIC DNA]</scope>
    <source>
        <strain evidence="1 2">3_YM_SP_D4_24.mj</strain>
    </source>
</reference>
<accession>A0ABR7PBJ5</accession>
<gene>
    <name evidence="1" type="ORF">H8712_09215</name>
</gene>
<dbReference type="InterPro" id="IPR037883">
    <property type="entry name" value="Knr4/Smi1-like_sf"/>
</dbReference>
<evidence type="ECO:0000313" key="2">
    <source>
        <dbReference type="Proteomes" id="UP000661649"/>
    </source>
</evidence>
<sequence>MMFEDLDKFIAENPEEVLVTGGWTDDKVSELEKQLGIAFREEVKIFMRKYGVLMGYGVEIAACGRNGYSRFVEATLRFRKNGLEKKYIVIEGDGELAYCLNNETGEIVNWGLDNLEVYPEAGSLESFVLAQLEEGKMNW</sequence>
<dbReference type="SUPFAM" id="SSF160631">
    <property type="entry name" value="SMI1/KNR4-like"/>
    <property type="match status" value="1"/>
</dbReference>